<dbReference type="AlphaFoldDB" id="W6U7L7"/>
<dbReference type="EMBL" id="APAU02000090">
    <property type="protein sequence ID" value="EUB57228.1"/>
    <property type="molecule type" value="Genomic_DNA"/>
</dbReference>
<gene>
    <name evidence="1" type="ORF">EGR_07905</name>
</gene>
<dbReference type="Proteomes" id="UP000019149">
    <property type="component" value="Unassembled WGS sequence"/>
</dbReference>
<name>W6U7L7_ECHGR</name>
<evidence type="ECO:0000313" key="2">
    <source>
        <dbReference type="Proteomes" id="UP000019149"/>
    </source>
</evidence>
<accession>W6U7L7</accession>
<dbReference type="KEGG" id="egl:EGR_07905"/>
<dbReference type="CTD" id="36343620"/>
<protein>
    <submittedName>
        <fullName evidence="1">Uncharacterized protein</fullName>
    </submittedName>
</protein>
<evidence type="ECO:0000313" key="1">
    <source>
        <dbReference type="EMBL" id="EUB57228.1"/>
    </source>
</evidence>
<organism evidence="1 2">
    <name type="scientific">Echinococcus granulosus</name>
    <name type="common">Hydatid tapeworm</name>
    <dbReference type="NCBI Taxonomy" id="6210"/>
    <lineage>
        <taxon>Eukaryota</taxon>
        <taxon>Metazoa</taxon>
        <taxon>Spiralia</taxon>
        <taxon>Lophotrochozoa</taxon>
        <taxon>Platyhelminthes</taxon>
        <taxon>Cestoda</taxon>
        <taxon>Eucestoda</taxon>
        <taxon>Cyclophyllidea</taxon>
        <taxon>Taeniidae</taxon>
        <taxon>Echinococcus</taxon>
        <taxon>Echinococcus granulosus group</taxon>
    </lineage>
</organism>
<sequence>MVHGSWYYKTMQVLCSERASLDEVVVNREALALRCNLSHCMQHHGRCARAPRPKYARAMVQSATVAPLTARRVDFSHLWNMEGTGNSG</sequence>
<comment type="caution">
    <text evidence="1">The sequence shown here is derived from an EMBL/GenBank/DDBJ whole genome shotgun (WGS) entry which is preliminary data.</text>
</comment>
<proteinExistence type="predicted"/>
<dbReference type="RefSeq" id="XP_024348424.1">
    <property type="nucleotide sequence ID" value="XM_024497154.1"/>
</dbReference>
<reference evidence="1 2" key="1">
    <citation type="journal article" date="2013" name="Nat. Genet.">
        <title>The genome of the hydatid tapeworm Echinococcus granulosus.</title>
        <authorList>
            <person name="Zheng H."/>
            <person name="Zhang W."/>
            <person name="Zhang L."/>
            <person name="Zhang Z."/>
            <person name="Li J."/>
            <person name="Lu G."/>
            <person name="Zhu Y."/>
            <person name="Wang Y."/>
            <person name="Huang Y."/>
            <person name="Liu J."/>
            <person name="Kang H."/>
            <person name="Chen J."/>
            <person name="Wang L."/>
            <person name="Chen A."/>
            <person name="Yu S."/>
            <person name="Gao Z."/>
            <person name="Jin L."/>
            <person name="Gu W."/>
            <person name="Wang Z."/>
            <person name="Zhao L."/>
            <person name="Shi B."/>
            <person name="Wen H."/>
            <person name="Lin R."/>
            <person name="Jones M.K."/>
            <person name="Brejova B."/>
            <person name="Vinar T."/>
            <person name="Zhao G."/>
            <person name="McManus D.P."/>
            <person name="Chen Z."/>
            <person name="Zhou Y."/>
            <person name="Wang S."/>
        </authorList>
    </citation>
    <scope>NUCLEOTIDE SEQUENCE [LARGE SCALE GENOMIC DNA]</scope>
</reference>
<dbReference type="GeneID" id="36343620"/>
<keyword evidence="2" id="KW-1185">Reference proteome</keyword>